<reference evidence="2" key="2">
    <citation type="submission" date="2014-03" db="EMBL/GenBank/DDBJ databases">
        <authorList>
            <person name="Genoscope - CEA"/>
        </authorList>
    </citation>
    <scope>NUCLEOTIDE SEQUENCE</scope>
</reference>
<evidence type="ECO:0000256" key="1">
    <source>
        <dbReference type="SAM" id="MobiDB-lite"/>
    </source>
</evidence>
<feature type="compositionally biased region" description="Low complexity" evidence="1">
    <location>
        <begin position="78"/>
        <end position="89"/>
    </location>
</feature>
<dbReference type="STRING" id="8022.A0A060YEN2"/>
<protein>
    <submittedName>
        <fullName evidence="2">Uncharacterized protein</fullName>
    </submittedName>
</protein>
<sequence>MQRRRRRVLDTSVAYVRGEENLAGWRPRSDSLILDHQWELEKLSLLQEVEKTRHYLLLREKLESTLLLGQEELLSCVSVEQSESPQPSEGHAQDLSLSPTADAPNERQRELVAKVSVSSFKKT</sequence>
<gene>
    <name evidence="2" type="ORF">GSONMT00046312001</name>
</gene>
<reference evidence="2" key="1">
    <citation type="journal article" date="2014" name="Nat. Commun.">
        <title>The rainbow trout genome provides novel insights into evolution after whole-genome duplication in vertebrates.</title>
        <authorList>
            <person name="Berthelot C."/>
            <person name="Brunet F."/>
            <person name="Chalopin D."/>
            <person name="Juanchich A."/>
            <person name="Bernard M."/>
            <person name="Noel B."/>
            <person name="Bento P."/>
            <person name="Da Silva C."/>
            <person name="Labadie K."/>
            <person name="Alberti A."/>
            <person name="Aury J.M."/>
            <person name="Louis A."/>
            <person name="Dehais P."/>
            <person name="Bardou P."/>
            <person name="Montfort J."/>
            <person name="Klopp C."/>
            <person name="Cabau C."/>
            <person name="Gaspin C."/>
            <person name="Thorgaard G.H."/>
            <person name="Boussaha M."/>
            <person name="Quillet E."/>
            <person name="Guyomard R."/>
            <person name="Galiana D."/>
            <person name="Bobe J."/>
            <person name="Volff J.N."/>
            <person name="Genet C."/>
            <person name="Wincker P."/>
            <person name="Jaillon O."/>
            <person name="Roest Crollius H."/>
            <person name="Guiguen Y."/>
        </authorList>
    </citation>
    <scope>NUCLEOTIDE SEQUENCE [LARGE SCALE GENOMIC DNA]</scope>
</reference>
<proteinExistence type="predicted"/>
<feature type="region of interest" description="Disordered" evidence="1">
    <location>
        <begin position="78"/>
        <end position="108"/>
    </location>
</feature>
<dbReference type="EMBL" id="FR910245">
    <property type="protein sequence ID" value="CDQ90176.1"/>
    <property type="molecule type" value="Genomic_DNA"/>
</dbReference>
<name>A0A060YEN2_ONCMY</name>
<dbReference type="PaxDb" id="8022-A0A060YEN2"/>
<dbReference type="AlphaFoldDB" id="A0A060YEN2"/>
<evidence type="ECO:0000313" key="2">
    <source>
        <dbReference type="EMBL" id="CDQ90176.1"/>
    </source>
</evidence>
<evidence type="ECO:0000313" key="3">
    <source>
        <dbReference type="Proteomes" id="UP000193380"/>
    </source>
</evidence>
<dbReference type="Proteomes" id="UP000193380">
    <property type="component" value="Unassembled WGS sequence"/>
</dbReference>
<accession>A0A060YEN2</accession>
<organism evidence="2 3">
    <name type="scientific">Oncorhynchus mykiss</name>
    <name type="common">Rainbow trout</name>
    <name type="synonym">Salmo gairdneri</name>
    <dbReference type="NCBI Taxonomy" id="8022"/>
    <lineage>
        <taxon>Eukaryota</taxon>
        <taxon>Metazoa</taxon>
        <taxon>Chordata</taxon>
        <taxon>Craniata</taxon>
        <taxon>Vertebrata</taxon>
        <taxon>Euteleostomi</taxon>
        <taxon>Actinopterygii</taxon>
        <taxon>Neopterygii</taxon>
        <taxon>Teleostei</taxon>
        <taxon>Protacanthopterygii</taxon>
        <taxon>Salmoniformes</taxon>
        <taxon>Salmonidae</taxon>
        <taxon>Salmoninae</taxon>
        <taxon>Oncorhynchus</taxon>
    </lineage>
</organism>